<evidence type="ECO:0000313" key="1">
    <source>
        <dbReference type="EMBL" id="CAL4225616.1"/>
    </source>
</evidence>
<gene>
    <name evidence="1" type="ORF">MNOR_LOCUS39399</name>
</gene>
<name>A0AAV2SMG9_MEGNR</name>
<dbReference type="EMBL" id="CAXKWB010101788">
    <property type="protein sequence ID" value="CAL4225616.1"/>
    <property type="molecule type" value="Genomic_DNA"/>
</dbReference>
<accession>A0AAV2SMG9</accession>
<protein>
    <submittedName>
        <fullName evidence="1">Uncharacterized protein</fullName>
    </submittedName>
</protein>
<dbReference type="Proteomes" id="UP001497623">
    <property type="component" value="Unassembled WGS sequence"/>
</dbReference>
<organism evidence="1 2">
    <name type="scientific">Meganyctiphanes norvegica</name>
    <name type="common">Northern krill</name>
    <name type="synonym">Thysanopoda norvegica</name>
    <dbReference type="NCBI Taxonomy" id="48144"/>
    <lineage>
        <taxon>Eukaryota</taxon>
        <taxon>Metazoa</taxon>
        <taxon>Ecdysozoa</taxon>
        <taxon>Arthropoda</taxon>
        <taxon>Crustacea</taxon>
        <taxon>Multicrustacea</taxon>
        <taxon>Malacostraca</taxon>
        <taxon>Eumalacostraca</taxon>
        <taxon>Eucarida</taxon>
        <taxon>Euphausiacea</taxon>
        <taxon>Euphausiidae</taxon>
        <taxon>Meganyctiphanes</taxon>
    </lineage>
</organism>
<proteinExistence type="predicted"/>
<evidence type="ECO:0000313" key="2">
    <source>
        <dbReference type="Proteomes" id="UP001497623"/>
    </source>
</evidence>
<keyword evidence="2" id="KW-1185">Reference proteome</keyword>
<dbReference type="AlphaFoldDB" id="A0AAV2SMG9"/>
<comment type="caution">
    <text evidence="1">The sequence shown here is derived from an EMBL/GenBank/DDBJ whole genome shotgun (WGS) entry which is preliminary data.</text>
</comment>
<sequence>MHIKVTTADLLVRLQAVSVIEAIIKGVFSLIIFRAEASLSMPWSADSGTSGLATITTDARSGIIAGLVLKRESQASPTRHPPMILPVPGASLAQTTSAGSNSITSPLSSCGQDIKWSAEDFINAHLAIRKSGLKHRSCWRQLQAESCALRERGLASGSWANKQSHLRSYIYFTSYFGVQDFPVLLGVLLRYISFLGRSPITFKSASNMIGSVKWFCALLDPPLSRPLRQF</sequence>
<reference evidence="1 2" key="1">
    <citation type="submission" date="2024-05" db="EMBL/GenBank/DDBJ databases">
        <authorList>
            <person name="Wallberg A."/>
        </authorList>
    </citation>
    <scope>NUCLEOTIDE SEQUENCE [LARGE SCALE GENOMIC DNA]</scope>
</reference>